<keyword evidence="3" id="KW-0732">Signal</keyword>
<dbReference type="Gene3D" id="4.10.1080.10">
    <property type="entry name" value="TSP type-3 repeat"/>
    <property type="match status" value="1"/>
</dbReference>
<comment type="subcellular location">
    <subcellularLocation>
        <location evidence="1">Secreted</location>
    </subcellularLocation>
</comment>
<dbReference type="InterPro" id="IPR028974">
    <property type="entry name" value="TSP_type-3_rpt"/>
</dbReference>
<accession>A0A510JYS8</accession>
<dbReference type="OrthoDB" id="81722at2"/>
<keyword evidence="7" id="KW-1185">Reference proteome</keyword>
<evidence type="ECO:0000313" key="7">
    <source>
        <dbReference type="Proteomes" id="UP000422644"/>
    </source>
</evidence>
<dbReference type="InterPro" id="IPR025197">
    <property type="entry name" value="DUF4116"/>
</dbReference>
<evidence type="ECO:0000259" key="5">
    <source>
        <dbReference type="Pfam" id="PF13475"/>
    </source>
</evidence>
<gene>
    <name evidence="6" type="ORF">JMUB3870_0264</name>
</gene>
<evidence type="ECO:0000256" key="3">
    <source>
        <dbReference type="ARBA" id="ARBA00022729"/>
    </source>
</evidence>
<feature type="domain" description="DUF4116" evidence="5">
    <location>
        <begin position="192"/>
        <end position="240"/>
    </location>
</feature>
<dbReference type="Proteomes" id="UP000422644">
    <property type="component" value="Chromosome"/>
</dbReference>
<dbReference type="EMBL" id="AP019831">
    <property type="protein sequence ID" value="BBM44157.1"/>
    <property type="molecule type" value="Genomic_DNA"/>
</dbReference>
<dbReference type="AlphaFoldDB" id="A0A510JYS8"/>
<keyword evidence="2" id="KW-0964">Secreted</keyword>
<dbReference type="Pfam" id="PF13475">
    <property type="entry name" value="DUF4116"/>
    <property type="match status" value="2"/>
</dbReference>
<organism evidence="6 7">
    <name type="scientific">Leptotrichia trevisanii</name>
    <dbReference type="NCBI Taxonomy" id="109328"/>
    <lineage>
        <taxon>Bacteria</taxon>
        <taxon>Fusobacteriati</taxon>
        <taxon>Fusobacteriota</taxon>
        <taxon>Fusobacteriia</taxon>
        <taxon>Fusobacteriales</taxon>
        <taxon>Leptotrichiaceae</taxon>
        <taxon>Leptotrichia</taxon>
    </lineage>
</organism>
<evidence type="ECO:0000313" key="6">
    <source>
        <dbReference type="EMBL" id="BBM44157.1"/>
    </source>
</evidence>
<proteinExistence type="predicted"/>
<evidence type="ECO:0000256" key="1">
    <source>
        <dbReference type="ARBA" id="ARBA00004613"/>
    </source>
</evidence>
<dbReference type="RefSeq" id="WP_026747456.1">
    <property type="nucleotide sequence ID" value="NZ_AP019831.1"/>
</dbReference>
<dbReference type="Pfam" id="PF18884">
    <property type="entry name" value="TSP3_bac"/>
    <property type="match status" value="1"/>
</dbReference>
<dbReference type="GO" id="GO:0005509">
    <property type="term" value="F:calcium ion binding"/>
    <property type="evidence" value="ECO:0007669"/>
    <property type="project" value="InterPro"/>
</dbReference>
<evidence type="ECO:0000256" key="4">
    <source>
        <dbReference type="ARBA" id="ARBA00022837"/>
    </source>
</evidence>
<keyword evidence="4" id="KW-0106">Calcium</keyword>
<evidence type="ECO:0000256" key="2">
    <source>
        <dbReference type="ARBA" id="ARBA00022525"/>
    </source>
</evidence>
<protein>
    <recommendedName>
        <fullName evidence="5">DUF4116 domain-containing protein</fullName>
    </recommendedName>
</protein>
<dbReference type="InterPro" id="IPR059100">
    <property type="entry name" value="TSP3_bac"/>
</dbReference>
<feature type="domain" description="DUF4116" evidence="5">
    <location>
        <begin position="242"/>
        <end position="290"/>
    </location>
</feature>
<sequence>MLLSVFQKNEKKDYLKKIGVKFSKDEKIEVRKMIKSNLTLEQFKLCVTPVLNEEILQERGKNNFDDSKWEKLVMKKLDVNQMKEIRKGFEKGLSEEDVELYVKSEYDSKTMEKIRNMLERNKDNEYLREYLMLKDKKEIKSITNEKLEKYIEESKMNELRNKADKMEKWYEASIYAGKNTFKYYSSEKIRNDEKYVMKKVKENGKNLQYASEKLKNNRDLVMEAVKQDGRALQFASEELKNDKEIVMESVKNYPNSYQYASSEMQKDEDVVTEVLKRSEDALSYGDENIKQEIEEIKGTYRDSDFDGLSDGEEKFIYGTNPYSKDTDLDGKTDYEEIKINYTNPRIKNKDIEVER</sequence>
<reference evidence="6 7" key="1">
    <citation type="submission" date="2019-07" db="EMBL/GenBank/DDBJ databases">
        <title>Complete Genome Sequence of Leptotrichia trevisanii Strain JMUB3870.</title>
        <authorList>
            <person name="Watanabe S."/>
            <person name="Cui L."/>
        </authorList>
    </citation>
    <scope>NUCLEOTIDE SEQUENCE [LARGE SCALE GENOMIC DNA]</scope>
    <source>
        <strain evidence="6 7">JMUB3870</strain>
    </source>
</reference>
<name>A0A510JYS8_9FUSO</name>